<dbReference type="Proteomes" id="UP001148838">
    <property type="component" value="Unassembled WGS sequence"/>
</dbReference>
<accession>A0ABQ8TS22</accession>
<gene>
    <name evidence="2" type="ORF">ANN_00843</name>
</gene>
<proteinExistence type="predicted"/>
<reference evidence="2 3" key="1">
    <citation type="journal article" date="2022" name="Allergy">
        <title>Genome assembly and annotation of Periplaneta americana reveal a comprehensive cockroach allergen profile.</title>
        <authorList>
            <person name="Wang L."/>
            <person name="Xiong Q."/>
            <person name="Saelim N."/>
            <person name="Wang L."/>
            <person name="Nong W."/>
            <person name="Wan A.T."/>
            <person name="Shi M."/>
            <person name="Liu X."/>
            <person name="Cao Q."/>
            <person name="Hui J.H.L."/>
            <person name="Sookrung N."/>
            <person name="Leung T.F."/>
            <person name="Tungtrongchitr A."/>
            <person name="Tsui S.K.W."/>
        </authorList>
    </citation>
    <scope>NUCLEOTIDE SEQUENCE [LARGE SCALE GENOMIC DNA]</scope>
    <source>
        <strain evidence="2">PWHHKU_190912</strain>
    </source>
</reference>
<evidence type="ECO:0000313" key="2">
    <source>
        <dbReference type="EMBL" id="KAJ4449444.1"/>
    </source>
</evidence>
<dbReference type="PANTHER" id="PTHR43612:SF3">
    <property type="entry name" value="TRIFUNCTIONAL ENZYME SUBUNIT ALPHA, MITOCHONDRIAL"/>
    <property type="match status" value="1"/>
</dbReference>
<dbReference type="InterPro" id="IPR006176">
    <property type="entry name" value="3-OHacyl-CoA_DH_NAD-bd"/>
</dbReference>
<comment type="caution">
    <text evidence="2">The sequence shown here is derived from an EMBL/GenBank/DDBJ whole genome shotgun (WGS) entry which is preliminary data.</text>
</comment>
<keyword evidence="3" id="KW-1185">Reference proteome</keyword>
<dbReference type="InterPro" id="IPR036291">
    <property type="entry name" value="NAD(P)-bd_dom_sf"/>
</dbReference>
<feature type="domain" description="3-hydroxyacyl-CoA dehydrogenase NAD binding" evidence="1">
    <location>
        <begin position="48"/>
        <end position="169"/>
    </location>
</feature>
<protein>
    <recommendedName>
        <fullName evidence="1">3-hydroxyacyl-CoA dehydrogenase NAD binding domain-containing protein</fullName>
    </recommendedName>
</protein>
<dbReference type="EMBL" id="JAJSOF020000003">
    <property type="protein sequence ID" value="KAJ4449444.1"/>
    <property type="molecule type" value="Genomic_DNA"/>
</dbReference>
<dbReference type="PANTHER" id="PTHR43612">
    <property type="entry name" value="TRIFUNCTIONAL ENZYME SUBUNIT ALPHA"/>
    <property type="match status" value="1"/>
</dbReference>
<dbReference type="Pfam" id="PF02737">
    <property type="entry name" value="3HCDH_N"/>
    <property type="match status" value="1"/>
</dbReference>
<dbReference type="InterPro" id="IPR050136">
    <property type="entry name" value="FA_oxidation_alpha_subunit"/>
</dbReference>
<sequence>MGESKNAYRVLVARLEGKRPLGRLRCRWKDNIKMDLREVGYMMGGTGGERDRFLASLNTSLSYQNFKNADLVIEAVFEDLKVKHQVIAEIEKCTPPHCIIATNTSALPITEIAKGSRNPEKVIGMHYFSPVDKMQLLEVITTDKTTQDTAASAVDVGLKQGKVVITVKDGPGFYTTRILSAMLAEAIRLLQKLLSSSMLSKTLKVRIYKTVILPVVLYGCETWTHILREEQRLRVFENKVLRKIFGAKKDEVTGEWRKLLNA</sequence>
<evidence type="ECO:0000259" key="1">
    <source>
        <dbReference type="Pfam" id="PF02737"/>
    </source>
</evidence>
<name>A0ABQ8TS22_PERAM</name>
<evidence type="ECO:0000313" key="3">
    <source>
        <dbReference type="Proteomes" id="UP001148838"/>
    </source>
</evidence>
<organism evidence="2 3">
    <name type="scientific">Periplaneta americana</name>
    <name type="common">American cockroach</name>
    <name type="synonym">Blatta americana</name>
    <dbReference type="NCBI Taxonomy" id="6978"/>
    <lineage>
        <taxon>Eukaryota</taxon>
        <taxon>Metazoa</taxon>
        <taxon>Ecdysozoa</taxon>
        <taxon>Arthropoda</taxon>
        <taxon>Hexapoda</taxon>
        <taxon>Insecta</taxon>
        <taxon>Pterygota</taxon>
        <taxon>Neoptera</taxon>
        <taxon>Polyneoptera</taxon>
        <taxon>Dictyoptera</taxon>
        <taxon>Blattodea</taxon>
        <taxon>Blattoidea</taxon>
        <taxon>Blattidae</taxon>
        <taxon>Blattinae</taxon>
        <taxon>Periplaneta</taxon>
    </lineage>
</organism>
<dbReference type="SUPFAM" id="SSF51735">
    <property type="entry name" value="NAD(P)-binding Rossmann-fold domains"/>
    <property type="match status" value="1"/>
</dbReference>
<dbReference type="Gene3D" id="3.40.50.720">
    <property type="entry name" value="NAD(P)-binding Rossmann-like Domain"/>
    <property type="match status" value="1"/>
</dbReference>